<evidence type="ECO:0000313" key="1">
    <source>
        <dbReference type="EMBL" id="PWJ11966.1"/>
    </source>
</evidence>
<sequence>MDKMKMPSANLTDANINSGHLLLFFKNEIILFNQMLIVKQ</sequence>
<dbReference type="Proteomes" id="UP000245720">
    <property type="component" value="Unassembled WGS sequence"/>
</dbReference>
<dbReference type="AlphaFoldDB" id="A0A315XX67"/>
<name>A0A315XX67_RUMFL</name>
<reference evidence="1 2" key="1">
    <citation type="submission" date="2018-05" db="EMBL/GenBank/DDBJ databases">
        <title>The Hungate 1000. A catalogue of reference genomes from the rumen microbiome.</title>
        <authorList>
            <person name="Kelly W."/>
        </authorList>
    </citation>
    <scope>NUCLEOTIDE SEQUENCE [LARGE SCALE GENOMIC DNA]</scope>
    <source>
        <strain evidence="1 2">SAb67</strain>
    </source>
</reference>
<proteinExistence type="predicted"/>
<gene>
    <name evidence="1" type="ORF">IE37_02231</name>
</gene>
<dbReference type="EMBL" id="QGDI01000008">
    <property type="protein sequence ID" value="PWJ11966.1"/>
    <property type="molecule type" value="Genomic_DNA"/>
</dbReference>
<evidence type="ECO:0000313" key="2">
    <source>
        <dbReference type="Proteomes" id="UP000245720"/>
    </source>
</evidence>
<accession>A0A315XX67</accession>
<comment type="caution">
    <text evidence="1">The sequence shown here is derived from an EMBL/GenBank/DDBJ whole genome shotgun (WGS) entry which is preliminary data.</text>
</comment>
<protein>
    <submittedName>
        <fullName evidence="1">Uncharacterized protein</fullName>
    </submittedName>
</protein>
<organism evidence="1 2">
    <name type="scientific">Ruminococcus flavefaciens</name>
    <dbReference type="NCBI Taxonomy" id="1265"/>
    <lineage>
        <taxon>Bacteria</taxon>
        <taxon>Bacillati</taxon>
        <taxon>Bacillota</taxon>
        <taxon>Clostridia</taxon>
        <taxon>Eubacteriales</taxon>
        <taxon>Oscillospiraceae</taxon>
        <taxon>Ruminococcus</taxon>
    </lineage>
</organism>